<reference evidence="1" key="2">
    <citation type="journal article" date="2015" name="Data Brief">
        <title>Shoot transcriptome of the giant reed, Arundo donax.</title>
        <authorList>
            <person name="Barrero R.A."/>
            <person name="Guerrero F.D."/>
            <person name="Moolhuijzen P."/>
            <person name="Goolsby J.A."/>
            <person name="Tidwell J."/>
            <person name="Bellgard S.E."/>
            <person name="Bellgard M.I."/>
        </authorList>
    </citation>
    <scope>NUCLEOTIDE SEQUENCE</scope>
    <source>
        <tissue evidence="1">Shoot tissue taken approximately 20 cm above the soil surface</tissue>
    </source>
</reference>
<sequence length="38" mass="4567">MSVQQLISLTCSQTLKYCYYCFNHSFHSSIRYYMLLPP</sequence>
<proteinExistence type="predicted"/>
<protein>
    <submittedName>
        <fullName evidence="1">Uncharacterized protein</fullName>
    </submittedName>
</protein>
<dbReference type="AlphaFoldDB" id="A0A0A8YKH6"/>
<evidence type="ECO:0000313" key="1">
    <source>
        <dbReference type="EMBL" id="JAD26661.1"/>
    </source>
</evidence>
<reference evidence="1" key="1">
    <citation type="submission" date="2014-09" db="EMBL/GenBank/DDBJ databases">
        <authorList>
            <person name="Magalhaes I.L.F."/>
            <person name="Oliveira U."/>
            <person name="Santos F.R."/>
            <person name="Vidigal T.H.D.A."/>
            <person name="Brescovit A.D."/>
            <person name="Santos A.J."/>
        </authorList>
    </citation>
    <scope>NUCLEOTIDE SEQUENCE</scope>
    <source>
        <tissue evidence="1">Shoot tissue taken approximately 20 cm above the soil surface</tissue>
    </source>
</reference>
<accession>A0A0A8YKH6</accession>
<dbReference type="EMBL" id="GBRH01271234">
    <property type="protein sequence ID" value="JAD26661.1"/>
    <property type="molecule type" value="Transcribed_RNA"/>
</dbReference>
<name>A0A0A8YKH6_ARUDO</name>
<organism evidence="1">
    <name type="scientific">Arundo donax</name>
    <name type="common">Giant reed</name>
    <name type="synonym">Donax arundinaceus</name>
    <dbReference type="NCBI Taxonomy" id="35708"/>
    <lineage>
        <taxon>Eukaryota</taxon>
        <taxon>Viridiplantae</taxon>
        <taxon>Streptophyta</taxon>
        <taxon>Embryophyta</taxon>
        <taxon>Tracheophyta</taxon>
        <taxon>Spermatophyta</taxon>
        <taxon>Magnoliopsida</taxon>
        <taxon>Liliopsida</taxon>
        <taxon>Poales</taxon>
        <taxon>Poaceae</taxon>
        <taxon>PACMAD clade</taxon>
        <taxon>Arundinoideae</taxon>
        <taxon>Arundineae</taxon>
        <taxon>Arundo</taxon>
    </lineage>
</organism>